<evidence type="ECO:0008006" key="4">
    <source>
        <dbReference type="Google" id="ProtNLM"/>
    </source>
</evidence>
<gene>
    <name evidence="2" type="ORF">GCM10010468_03080</name>
</gene>
<evidence type="ECO:0000313" key="2">
    <source>
        <dbReference type="EMBL" id="GAA3193664.1"/>
    </source>
</evidence>
<proteinExistence type="predicted"/>
<keyword evidence="3" id="KW-1185">Reference proteome</keyword>
<organism evidence="2 3">
    <name type="scientific">Actinocorallia longicatena</name>
    <dbReference type="NCBI Taxonomy" id="111803"/>
    <lineage>
        <taxon>Bacteria</taxon>
        <taxon>Bacillati</taxon>
        <taxon>Actinomycetota</taxon>
        <taxon>Actinomycetes</taxon>
        <taxon>Streptosporangiales</taxon>
        <taxon>Thermomonosporaceae</taxon>
        <taxon>Actinocorallia</taxon>
    </lineage>
</organism>
<reference evidence="3" key="1">
    <citation type="journal article" date="2019" name="Int. J. Syst. Evol. Microbiol.">
        <title>The Global Catalogue of Microorganisms (GCM) 10K type strain sequencing project: providing services to taxonomists for standard genome sequencing and annotation.</title>
        <authorList>
            <consortium name="The Broad Institute Genomics Platform"/>
            <consortium name="The Broad Institute Genome Sequencing Center for Infectious Disease"/>
            <person name="Wu L."/>
            <person name="Ma J."/>
        </authorList>
    </citation>
    <scope>NUCLEOTIDE SEQUENCE [LARGE SCALE GENOMIC DNA]</scope>
    <source>
        <strain evidence="3">JCM 9377</strain>
    </source>
</reference>
<protein>
    <recommendedName>
        <fullName evidence="4">Copper(I)-binding protein</fullName>
    </recommendedName>
</protein>
<dbReference type="Proteomes" id="UP001501237">
    <property type="component" value="Unassembled WGS sequence"/>
</dbReference>
<name>A0ABP6PW91_9ACTN</name>
<dbReference type="Pfam" id="PF04314">
    <property type="entry name" value="PCuAC"/>
    <property type="match status" value="1"/>
</dbReference>
<evidence type="ECO:0000256" key="1">
    <source>
        <dbReference type="SAM" id="MobiDB-lite"/>
    </source>
</evidence>
<sequence>MFFPNTDETPGVVMAETTDPPESAPRQGGRRRGRALAAVAVICALGLGGVACGRAETVSLRRAINGADTDLPATGKATVKVRNIFVLGPTPPAVMPAGSDAPFYALITSVRADRLLSVTSPAFAGSRITGGSVPAPGGELVDLRAAGRPLVMLTGSRQALRGGENIDVTLTFERAGRRTVLVPVMPRQDPFDTYPTAALTTGG</sequence>
<dbReference type="EMBL" id="BAAAUV010000001">
    <property type="protein sequence ID" value="GAA3193664.1"/>
    <property type="molecule type" value="Genomic_DNA"/>
</dbReference>
<comment type="caution">
    <text evidence="2">The sequence shown here is derived from an EMBL/GenBank/DDBJ whole genome shotgun (WGS) entry which is preliminary data.</text>
</comment>
<evidence type="ECO:0000313" key="3">
    <source>
        <dbReference type="Proteomes" id="UP001501237"/>
    </source>
</evidence>
<accession>A0ABP6PW91</accession>
<dbReference type="SUPFAM" id="SSF110087">
    <property type="entry name" value="DR1885-like metal-binding protein"/>
    <property type="match status" value="1"/>
</dbReference>
<dbReference type="InterPro" id="IPR007410">
    <property type="entry name" value="LpqE-like"/>
</dbReference>
<dbReference type="InterPro" id="IPR036182">
    <property type="entry name" value="PCuAC_sf"/>
</dbReference>
<dbReference type="Gene3D" id="2.60.40.1890">
    <property type="entry name" value="PCu(A)C copper chaperone"/>
    <property type="match status" value="1"/>
</dbReference>
<feature type="region of interest" description="Disordered" evidence="1">
    <location>
        <begin position="1"/>
        <end position="31"/>
    </location>
</feature>